<keyword evidence="1" id="KW-0812">Transmembrane</keyword>
<sequence>MKKNIKTSTQSNILSFVIVLLAIVLVVLLVFTSCSSNKRGYGKLEIERLFMQTTKPEIDFLNSGGLEGQSGPRTIAEEVSFTNVEDQTLDENEVFASQAEKLDTSKVYKLSEVVIKVKSNFAPERDGKVNLDFNIIAPVDILDPNWRLVLAPKLIDGDSICQLDTVVLVGEGFRDKQIADYEAYEDFLSTIVDPSAYDSLFVNWKSMFKEIHKVQRRNYDDYRKQYDMIMGYENWRKMNEMEFLSMEALALRHKKHMYSKYWRKAENQVLKNKDKGKPSDGIHEKYEEKYKKDYVSFLKSRFSLHWLDSVTIDLNIHTQKDSILKRSHVPRKYREIHSKGLKLGDIQAKAFTEEDSVRIAKHHYLIDEIVLNELNMNRKDEIFNEIVEFPYRSDSRGLKVDTLITAEDDIIYHYQQPWTVRPGMKNLKIVMESRVEAVDRTVFAFPASDTLTYFIASLSQLADGSLVTERKKLHKYLFDKGTIYPVYKTRKSHQYEESINSGVLDKLLEAYDSYTSRPEYSVDSIIMECSVDLRGDWETNYEQSEKRGNAISDYLKRRTGAHVVVKPKGEDWRSLVKEIQAHTDLPNAKAIIDTLTTAVYPDQTEETIKKLYPKDYKIIVDEIYPKLNRVDYYIELSRTDIEKDTIRETFREDYAEAIQMLRNGEYMDALEVLANYGDYNTALCLVCMGYNDKAQGVLDRLPESARNEYLSAIIFARKKDDKEASKRLINACKLDPNLYDRIRLDSEVSELANRVNLWPRLSKY</sequence>
<keyword evidence="1" id="KW-0472">Membrane</keyword>
<gene>
    <name evidence="2" type="ORF">GGR21_001205</name>
</gene>
<evidence type="ECO:0000313" key="3">
    <source>
        <dbReference type="Proteomes" id="UP000555103"/>
    </source>
</evidence>
<keyword evidence="1" id="KW-1133">Transmembrane helix</keyword>
<dbReference type="Proteomes" id="UP000555103">
    <property type="component" value="Unassembled WGS sequence"/>
</dbReference>
<name>A0A840CJ01_9BACT</name>
<evidence type="ECO:0000313" key="2">
    <source>
        <dbReference type="EMBL" id="MBB4035316.1"/>
    </source>
</evidence>
<keyword evidence="3" id="KW-1185">Reference proteome</keyword>
<evidence type="ECO:0008006" key="4">
    <source>
        <dbReference type="Google" id="ProtNLM"/>
    </source>
</evidence>
<reference evidence="2 3" key="1">
    <citation type="submission" date="2020-08" db="EMBL/GenBank/DDBJ databases">
        <title>Genomic Encyclopedia of Type Strains, Phase IV (KMG-IV): sequencing the most valuable type-strain genomes for metagenomic binning, comparative biology and taxonomic classification.</title>
        <authorList>
            <person name="Goeker M."/>
        </authorList>
    </citation>
    <scope>NUCLEOTIDE SEQUENCE [LARGE SCALE GENOMIC DNA]</scope>
    <source>
        <strain evidence="2 3">DSM 104969</strain>
    </source>
</reference>
<dbReference type="RefSeq" id="WP_221232929.1">
    <property type="nucleotide sequence ID" value="NZ_JACIEP010000003.1"/>
</dbReference>
<protein>
    <recommendedName>
        <fullName evidence="4">OmpA family protein</fullName>
    </recommendedName>
</protein>
<accession>A0A840CJ01</accession>
<dbReference type="AlphaFoldDB" id="A0A840CJ01"/>
<dbReference type="EMBL" id="JACIEP010000003">
    <property type="protein sequence ID" value="MBB4035316.1"/>
    <property type="molecule type" value="Genomic_DNA"/>
</dbReference>
<comment type="caution">
    <text evidence="2">The sequence shown here is derived from an EMBL/GenBank/DDBJ whole genome shotgun (WGS) entry which is preliminary data.</text>
</comment>
<evidence type="ECO:0000256" key="1">
    <source>
        <dbReference type="SAM" id="Phobius"/>
    </source>
</evidence>
<dbReference type="PROSITE" id="PS51257">
    <property type="entry name" value="PROKAR_LIPOPROTEIN"/>
    <property type="match status" value="1"/>
</dbReference>
<organism evidence="2 3">
    <name type="scientific">Dysgonomonas hofstadii</name>
    <dbReference type="NCBI Taxonomy" id="637886"/>
    <lineage>
        <taxon>Bacteria</taxon>
        <taxon>Pseudomonadati</taxon>
        <taxon>Bacteroidota</taxon>
        <taxon>Bacteroidia</taxon>
        <taxon>Bacteroidales</taxon>
        <taxon>Dysgonomonadaceae</taxon>
        <taxon>Dysgonomonas</taxon>
    </lineage>
</organism>
<proteinExistence type="predicted"/>
<feature type="transmembrane region" description="Helical" evidence="1">
    <location>
        <begin position="12"/>
        <end position="31"/>
    </location>
</feature>